<dbReference type="OrthoDB" id="1251482at2"/>
<dbReference type="RefSeq" id="WP_076552188.1">
    <property type="nucleotide sequence ID" value="NZ_FTOL01000003.1"/>
</dbReference>
<organism evidence="1 2">
    <name type="scientific">Chryseobacterium ureilyticum</name>
    <dbReference type="NCBI Taxonomy" id="373668"/>
    <lineage>
        <taxon>Bacteria</taxon>
        <taxon>Pseudomonadati</taxon>
        <taxon>Bacteroidota</taxon>
        <taxon>Flavobacteriia</taxon>
        <taxon>Flavobacteriales</taxon>
        <taxon>Weeksellaceae</taxon>
        <taxon>Chryseobacterium group</taxon>
        <taxon>Chryseobacterium</taxon>
    </lineage>
</organism>
<dbReference type="AlphaFoldDB" id="A0A1N7NFK0"/>
<accession>A0A1N7NFK0</accession>
<keyword evidence="2" id="KW-1185">Reference proteome</keyword>
<evidence type="ECO:0000313" key="2">
    <source>
        <dbReference type="Proteomes" id="UP000186744"/>
    </source>
</evidence>
<dbReference type="Proteomes" id="UP000186744">
    <property type="component" value="Unassembled WGS sequence"/>
</dbReference>
<reference evidence="2" key="1">
    <citation type="submission" date="2017-01" db="EMBL/GenBank/DDBJ databases">
        <authorList>
            <person name="Varghese N."/>
            <person name="Submissions S."/>
        </authorList>
    </citation>
    <scope>NUCLEOTIDE SEQUENCE [LARGE SCALE GENOMIC DNA]</scope>
    <source>
        <strain evidence="2">DSM 18017</strain>
    </source>
</reference>
<name>A0A1N7NFK0_9FLAO</name>
<protein>
    <submittedName>
        <fullName evidence="1">Uncharacterized protein</fullName>
    </submittedName>
</protein>
<dbReference type="PROSITE" id="PS51257">
    <property type="entry name" value="PROKAR_LIPOPROTEIN"/>
    <property type="match status" value="1"/>
</dbReference>
<gene>
    <name evidence="1" type="ORF">SAMN05421786_103490</name>
</gene>
<proteinExistence type="predicted"/>
<sequence>MKYFNIKALLISFCFITFSCEEKEILGNDITILTPVRNLSTVLGTDIYTSDLLIEPDTSDTLRFKLTEKDWAILRESFDKNQIYLINDNTKIGRRVNSIYMSDRFKIRTNKRLLSMQYRYFIGEREKFDSVKSISFNKFMKTFDSLVYYRSRGK</sequence>
<evidence type="ECO:0000313" key="1">
    <source>
        <dbReference type="EMBL" id="SIS97052.1"/>
    </source>
</evidence>
<dbReference type="EMBL" id="FTOL01000003">
    <property type="protein sequence ID" value="SIS97052.1"/>
    <property type="molecule type" value="Genomic_DNA"/>
</dbReference>